<sequence length="321" mass="33893">MGNSSLGAGRAIGTGALLELLSVPRYLIHAVLTPLLIPWARAVADRADVAWARSRRAKITTWALTACAIGLGVANDVIGLSLQPQQWAGTVRYSNIPAPETEALPVVITGVFVLVVAVALWLRHRYLPLLITAAIMTVAASLAANSLLLGNIGELIFVAGVVVTGHWVPRPPAIAPLPAGRITSATRVLGWIAFPLLIATTVSPSTGTSAGNDWAALAQAVYQVLLIIHAQLGVTTYGFPPKGNRLRRFHTGFGYANIPLLAAAQLLSFFTATTGLANLCSQLLLLTITVHVGVGVVFAIRRARRRRRSPAGSPTARARLV</sequence>
<protein>
    <submittedName>
        <fullName evidence="2">Uncharacterized protein</fullName>
    </submittedName>
</protein>
<feature type="transmembrane region" description="Helical" evidence="1">
    <location>
        <begin position="188"/>
        <end position="208"/>
    </location>
</feature>
<feature type="transmembrane region" description="Helical" evidence="1">
    <location>
        <begin position="150"/>
        <end position="168"/>
    </location>
</feature>
<feature type="transmembrane region" description="Helical" evidence="1">
    <location>
        <begin position="276"/>
        <end position="300"/>
    </location>
</feature>
<feature type="transmembrane region" description="Helical" evidence="1">
    <location>
        <begin position="252"/>
        <end position="270"/>
    </location>
</feature>
<feature type="transmembrane region" description="Helical" evidence="1">
    <location>
        <begin position="61"/>
        <end position="83"/>
    </location>
</feature>
<reference evidence="2 3" key="1">
    <citation type="submission" date="2020-01" db="EMBL/GenBank/DDBJ databases">
        <title>Genetics and antimicrobial susceptibilities of Nocardia species isolated from the soil; a comparison with species isolated from humans.</title>
        <authorList>
            <person name="Carrasco G."/>
            <person name="Monzon S."/>
            <person name="Sansegundo M."/>
            <person name="Garcia E."/>
            <person name="Garrido N."/>
            <person name="Medina M.J."/>
            <person name="Villalon P."/>
            <person name="Ramirez-Arocha A.C."/>
            <person name="Jimenez P."/>
            <person name="Cuesta I."/>
            <person name="Valdezate S."/>
        </authorList>
    </citation>
    <scope>NUCLEOTIDE SEQUENCE [LARGE SCALE GENOMIC DNA]</scope>
    <source>
        <strain evidence="2 3">CNM20110626</strain>
    </source>
</reference>
<evidence type="ECO:0000313" key="2">
    <source>
        <dbReference type="EMBL" id="NEW32341.1"/>
    </source>
</evidence>
<feature type="transmembrane region" description="Helical" evidence="1">
    <location>
        <begin position="103"/>
        <end position="122"/>
    </location>
</feature>
<name>A0A6P1CIA0_9NOCA</name>
<feature type="transmembrane region" description="Helical" evidence="1">
    <location>
        <begin position="127"/>
        <end position="144"/>
    </location>
</feature>
<gene>
    <name evidence="2" type="ORF">GV791_07160</name>
</gene>
<keyword evidence="1" id="KW-0472">Membrane</keyword>
<organism evidence="2 3">
    <name type="scientific">Nocardia cyriacigeorgica</name>
    <dbReference type="NCBI Taxonomy" id="135487"/>
    <lineage>
        <taxon>Bacteria</taxon>
        <taxon>Bacillati</taxon>
        <taxon>Actinomycetota</taxon>
        <taxon>Actinomycetes</taxon>
        <taxon>Mycobacteriales</taxon>
        <taxon>Nocardiaceae</taxon>
        <taxon>Nocardia</taxon>
    </lineage>
</organism>
<feature type="transmembrane region" description="Helical" evidence="1">
    <location>
        <begin position="220"/>
        <end position="240"/>
    </location>
</feature>
<dbReference type="Proteomes" id="UP000471166">
    <property type="component" value="Unassembled WGS sequence"/>
</dbReference>
<keyword evidence="1" id="KW-0812">Transmembrane</keyword>
<evidence type="ECO:0000256" key="1">
    <source>
        <dbReference type="SAM" id="Phobius"/>
    </source>
</evidence>
<comment type="caution">
    <text evidence="2">The sequence shown here is derived from an EMBL/GenBank/DDBJ whole genome shotgun (WGS) entry which is preliminary data.</text>
</comment>
<accession>A0A6P1CIA0</accession>
<proteinExistence type="predicted"/>
<dbReference type="EMBL" id="JAAGVB010000008">
    <property type="protein sequence ID" value="NEW32341.1"/>
    <property type="molecule type" value="Genomic_DNA"/>
</dbReference>
<dbReference type="RefSeq" id="WP_163842905.1">
    <property type="nucleotide sequence ID" value="NZ_JAAGVB010000008.1"/>
</dbReference>
<dbReference type="AlphaFoldDB" id="A0A6P1CIA0"/>
<keyword evidence="1" id="KW-1133">Transmembrane helix</keyword>
<evidence type="ECO:0000313" key="3">
    <source>
        <dbReference type="Proteomes" id="UP000471166"/>
    </source>
</evidence>